<dbReference type="Pfam" id="PF06271">
    <property type="entry name" value="RDD"/>
    <property type="match status" value="1"/>
</dbReference>
<feature type="transmembrane region" description="Helical" evidence="8">
    <location>
        <begin position="67"/>
        <end position="93"/>
    </location>
</feature>
<dbReference type="InterPro" id="IPR008984">
    <property type="entry name" value="SMAD_FHA_dom_sf"/>
</dbReference>
<evidence type="ECO:0000256" key="5">
    <source>
        <dbReference type="ARBA" id="ARBA00022989"/>
    </source>
</evidence>
<comment type="caution">
    <text evidence="10">The sequence shown here is derived from an EMBL/GenBank/DDBJ whole genome shotgun (WGS) entry which is preliminary data.</text>
</comment>
<dbReference type="Proteomes" id="UP001183585">
    <property type="component" value="Unassembled WGS sequence"/>
</dbReference>
<feature type="compositionally biased region" description="Low complexity" evidence="7">
    <location>
        <begin position="239"/>
        <end position="261"/>
    </location>
</feature>
<evidence type="ECO:0000256" key="3">
    <source>
        <dbReference type="ARBA" id="ARBA00022553"/>
    </source>
</evidence>
<feature type="transmembrane region" description="Helical" evidence="8">
    <location>
        <begin position="105"/>
        <end position="125"/>
    </location>
</feature>
<dbReference type="PROSITE" id="PS50006">
    <property type="entry name" value="FHA_DOMAIN"/>
    <property type="match status" value="1"/>
</dbReference>
<feature type="region of interest" description="Disordered" evidence="7">
    <location>
        <begin position="239"/>
        <end position="373"/>
    </location>
</feature>
<evidence type="ECO:0000313" key="11">
    <source>
        <dbReference type="Proteomes" id="UP001183585"/>
    </source>
</evidence>
<dbReference type="Gene3D" id="2.60.200.20">
    <property type="match status" value="1"/>
</dbReference>
<keyword evidence="11" id="KW-1185">Reference proteome</keyword>
<evidence type="ECO:0000256" key="6">
    <source>
        <dbReference type="ARBA" id="ARBA00023136"/>
    </source>
</evidence>
<evidence type="ECO:0000256" key="2">
    <source>
        <dbReference type="ARBA" id="ARBA00022475"/>
    </source>
</evidence>
<evidence type="ECO:0000256" key="7">
    <source>
        <dbReference type="SAM" id="MobiDB-lite"/>
    </source>
</evidence>
<dbReference type="Pfam" id="PF00498">
    <property type="entry name" value="FHA"/>
    <property type="match status" value="1"/>
</dbReference>
<accession>A0ABU2CMU7</accession>
<keyword evidence="3" id="KW-0597">Phosphoprotein</keyword>
<proteinExistence type="predicted"/>
<reference evidence="10 11" key="1">
    <citation type="submission" date="2023-07" db="EMBL/GenBank/DDBJ databases">
        <title>Sequencing the genomes of 1000 actinobacteria strains.</title>
        <authorList>
            <person name="Klenk H.-P."/>
        </authorList>
    </citation>
    <scope>NUCLEOTIDE SEQUENCE [LARGE SCALE GENOMIC DNA]</scope>
    <source>
        <strain evidence="10 11">DSM 45554</strain>
    </source>
</reference>
<dbReference type="InterPro" id="IPR051791">
    <property type="entry name" value="Pra-immunoreactive"/>
</dbReference>
<gene>
    <name evidence="10" type="ORF">J2S48_002174</name>
</gene>
<keyword evidence="6 8" id="KW-0472">Membrane</keyword>
<dbReference type="EMBL" id="JAVDYE010000001">
    <property type="protein sequence ID" value="MDR7382659.1"/>
    <property type="molecule type" value="Genomic_DNA"/>
</dbReference>
<name>A0ABU2CMU7_9MICO</name>
<keyword evidence="5 8" id="KW-1133">Transmembrane helix</keyword>
<feature type="transmembrane region" description="Helical" evidence="8">
    <location>
        <begin position="162"/>
        <end position="184"/>
    </location>
</feature>
<organism evidence="10 11">
    <name type="scientific">Promicromonospora iranensis</name>
    <dbReference type="NCBI Taxonomy" id="1105144"/>
    <lineage>
        <taxon>Bacteria</taxon>
        <taxon>Bacillati</taxon>
        <taxon>Actinomycetota</taxon>
        <taxon>Actinomycetes</taxon>
        <taxon>Micrococcales</taxon>
        <taxon>Promicromonosporaceae</taxon>
        <taxon>Promicromonospora</taxon>
    </lineage>
</organism>
<evidence type="ECO:0000256" key="8">
    <source>
        <dbReference type="SAM" id="Phobius"/>
    </source>
</evidence>
<feature type="domain" description="FHA" evidence="9">
    <location>
        <begin position="410"/>
        <end position="468"/>
    </location>
</feature>
<dbReference type="InterPro" id="IPR000253">
    <property type="entry name" value="FHA_dom"/>
</dbReference>
<evidence type="ECO:0000256" key="1">
    <source>
        <dbReference type="ARBA" id="ARBA00004651"/>
    </source>
</evidence>
<feature type="compositionally biased region" description="Low complexity" evidence="7">
    <location>
        <begin position="316"/>
        <end position="350"/>
    </location>
</feature>
<protein>
    <submittedName>
        <fullName evidence="10">RDD family membrane protein YckC</fullName>
    </submittedName>
</protein>
<dbReference type="SUPFAM" id="SSF49879">
    <property type="entry name" value="SMAD/FHA domain"/>
    <property type="match status" value="1"/>
</dbReference>
<keyword evidence="4 8" id="KW-0812">Transmembrane</keyword>
<sequence>MTDVVCAGCGSAQDGSVPYCGVCGRPFPRTQAGDVGTTVPESLSHTRVGVSAVQPVPVVYAGTGRRFLAALVDGAVIGVVAWIVLMIGLATAGGTGTLLMSPDVIVSRMLVPQLISSVLVLGYWLGVSAWEGRTGKTVGNLVCKIRTVDVVAHDPIGFGRAFVRWLIVGLGSLVCLVGQILVLVSPAFDGGGKRQGWHDKVGRAVVLMASDVAGAPASPAAGTAAKAPAGTSQVWTAAGNGAQAPAQAPAQQAQPTAAAPARDPWDFPDSSAPTGGAVITGIPGQAPSTSTAALPPQEEPATVRRPHPGSGGTPHPAQASQQPVQQAQPVAPAAPVQQPVQPDLTQRAPMPAAPQPQPVQQAPQPEPEQRDSAPIDMTRTHMSRPMSPAPVATVVLEVENGERHVVDTKALVGRNPQAPDTSGWILIKVEDPTRSVSKTHAELGVDTAGLWLTDRGSTNGTVVSAPGLPPRVAEPGARVRVPVGSTIHVGDRRVIVHPQASA</sequence>
<comment type="subcellular location">
    <subcellularLocation>
        <location evidence="1">Cell membrane</location>
        <topology evidence="1">Multi-pass membrane protein</topology>
    </subcellularLocation>
</comment>
<dbReference type="CDD" id="cd00060">
    <property type="entry name" value="FHA"/>
    <property type="match status" value="1"/>
</dbReference>
<evidence type="ECO:0000313" key="10">
    <source>
        <dbReference type="EMBL" id="MDR7382659.1"/>
    </source>
</evidence>
<keyword evidence="2" id="KW-1003">Cell membrane</keyword>
<dbReference type="RefSeq" id="WP_274997822.1">
    <property type="nucleotide sequence ID" value="NZ_JAJQQP010000018.1"/>
</dbReference>
<evidence type="ECO:0000259" key="9">
    <source>
        <dbReference type="PROSITE" id="PS50006"/>
    </source>
</evidence>
<dbReference type="PANTHER" id="PTHR36115">
    <property type="entry name" value="PROLINE-RICH ANTIGEN HOMOLOG-RELATED"/>
    <property type="match status" value="1"/>
</dbReference>
<dbReference type="InterPro" id="IPR010432">
    <property type="entry name" value="RDD"/>
</dbReference>
<evidence type="ECO:0000256" key="4">
    <source>
        <dbReference type="ARBA" id="ARBA00022692"/>
    </source>
</evidence>